<name>A0ABN2ZDZ3_9ACTN</name>
<dbReference type="InterPro" id="IPR008993">
    <property type="entry name" value="TIMP-like_OB-fold"/>
</dbReference>
<keyword evidence="6" id="KW-1185">Reference proteome</keyword>
<dbReference type="Proteomes" id="UP001501771">
    <property type="component" value="Unassembled WGS sequence"/>
</dbReference>
<evidence type="ECO:0008006" key="7">
    <source>
        <dbReference type="Google" id="ProtNLM"/>
    </source>
</evidence>
<dbReference type="InterPro" id="IPR001820">
    <property type="entry name" value="TIMP"/>
</dbReference>
<dbReference type="SUPFAM" id="SSF50242">
    <property type="entry name" value="TIMP-like"/>
    <property type="match status" value="1"/>
</dbReference>
<organism evidence="5 6">
    <name type="scientific">Nocardioides koreensis</name>
    <dbReference type="NCBI Taxonomy" id="433651"/>
    <lineage>
        <taxon>Bacteria</taxon>
        <taxon>Bacillati</taxon>
        <taxon>Actinomycetota</taxon>
        <taxon>Actinomycetes</taxon>
        <taxon>Propionibacteriales</taxon>
        <taxon>Nocardioidaceae</taxon>
        <taxon>Nocardioides</taxon>
    </lineage>
</organism>
<evidence type="ECO:0000256" key="3">
    <source>
        <dbReference type="SAM" id="Phobius"/>
    </source>
</evidence>
<evidence type="ECO:0000256" key="4">
    <source>
        <dbReference type="SAM" id="SignalP"/>
    </source>
</evidence>
<feature type="chain" id="PRO_5046019297" description="Tissue inhibitor of metalloproteinase" evidence="4">
    <location>
        <begin position="33"/>
        <end position="203"/>
    </location>
</feature>
<gene>
    <name evidence="5" type="ORF">GCM10009844_10300</name>
</gene>
<keyword evidence="4" id="KW-0732">Signal</keyword>
<comment type="subcellular location">
    <subcellularLocation>
        <location evidence="1">Secreted</location>
    </subcellularLocation>
</comment>
<keyword evidence="2" id="KW-0964">Secreted</keyword>
<evidence type="ECO:0000256" key="2">
    <source>
        <dbReference type="ARBA" id="ARBA00022525"/>
    </source>
</evidence>
<evidence type="ECO:0000313" key="5">
    <source>
        <dbReference type="EMBL" id="GAA2140573.1"/>
    </source>
</evidence>
<reference evidence="5 6" key="1">
    <citation type="journal article" date="2019" name="Int. J. Syst. Evol. Microbiol.">
        <title>The Global Catalogue of Microorganisms (GCM) 10K type strain sequencing project: providing services to taxonomists for standard genome sequencing and annotation.</title>
        <authorList>
            <consortium name="The Broad Institute Genomics Platform"/>
            <consortium name="The Broad Institute Genome Sequencing Center for Infectious Disease"/>
            <person name="Wu L."/>
            <person name="Ma J."/>
        </authorList>
    </citation>
    <scope>NUCLEOTIDE SEQUENCE [LARGE SCALE GENOMIC DNA]</scope>
    <source>
        <strain evidence="5 6">JCM 16022</strain>
    </source>
</reference>
<evidence type="ECO:0000256" key="1">
    <source>
        <dbReference type="ARBA" id="ARBA00004613"/>
    </source>
</evidence>
<dbReference type="Pfam" id="PF00965">
    <property type="entry name" value="TIMP"/>
    <property type="match status" value="1"/>
</dbReference>
<keyword evidence="3" id="KW-0812">Transmembrane</keyword>
<comment type="caution">
    <text evidence="5">The sequence shown here is derived from an EMBL/GenBank/DDBJ whole genome shotgun (WGS) entry which is preliminary data.</text>
</comment>
<dbReference type="EMBL" id="BAAAQR010000002">
    <property type="protein sequence ID" value="GAA2140573.1"/>
    <property type="molecule type" value="Genomic_DNA"/>
</dbReference>
<feature type="signal peptide" evidence="4">
    <location>
        <begin position="1"/>
        <end position="32"/>
    </location>
</feature>
<accession>A0ABN2ZDZ3</accession>
<dbReference type="RefSeq" id="WP_344148595.1">
    <property type="nucleotide sequence ID" value="NZ_BAAAQR010000002.1"/>
</dbReference>
<sequence length="203" mass="21088">MFASVSDAGRRLLAALLLAGCCVVLSQLPAHAACTCAPGHTQTQTKRANDVFTGTVTHVTSASASDGRGGATMTYDVEVDRVFKGDIKTPTVQVTSDRSAKTCGLGELPADRRYVFFVKADGAELTSDSCSGTAKAGATLVHKVEKLLGDGRPAVPPEPQKATFTKVADAQPMSLPRLAAPGVALVLVGLLGLIVVRRLGRRT</sequence>
<keyword evidence="3" id="KW-0472">Membrane</keyword>
<keyword evidence="3" id="KW-1133">Transmembrane helix</keyword>
<dbReference type="Gene3D" id="2.40.50.120">
    <property type="match status" value="1"/>
</dbReference>
<evidence type="ECO:0000313" key="6">
    <source>
        <dbReference type="Proteomes" id="UP001501771"/>
    </source>
</evidence>
<dbReference type="PANTHER" id="PTHR11844:SF33">
    <property type="entry name" value="TISSUE INHIBITOR OF METALLOPROTEINASE"/>
    <property type="match status" value="1"/>
</dbReference>
<protein>
    <recommendedName>
        <fullName evidence="7">Tissue inhibitor of metalloproteinase</fullName>
    </recommendedName>
</protein>
<proteinExistence type="predicted"/>
<dbReference type="PANTHER" id="PTHR11844">
    <property type="entry name" value="METALLOPROTEASE INHIBITOR"/>
    <property type="match status" value="1"/>
</dbReference>
<feature type="transmembrane region" description="Helical" evidence="3">
    <location>
        <begin position="178"/>
        <end position="196"/>
    </location>
</feature>